<feature type="domain" description="Phytase-like" evidence="2">
    <location>
        <begin position="83"/>
        <end position="473"/>
    </location>
</feature>
<dbReference type="PANTHER" id="PTHR37957:SF1">
    <property type="entry name" value="PHYTASE-LIKE DOMAIN-CONTAINING PROTEIN"/>
    <property type="match status" value="1"/>
</dbReference>
<evidence type="ECO:0000313" key="3">
    <source>
        <dbReference type="EMBL" id="PSK53866.1"/>
    </source>
</evidence>
<comment type="caution">
    <text evidence="3">The sequence shown here is derived from an EMBL/GenBank/DDBJ whole genome shotgun (WGS) entry which is preliminary data.</text>
</comment>
<keyword evidence="4" id="KW-1185">Reference proteome</keyword>
<dbReference type="EMBL" id="NHZQ01000087">
    <property type="protein sequence ID" value="PSK53866.1"/>
    <property type="molecule type" value="Genomic_DNA"/>
</dbReference>
<feature type="signal peptide" evidence="1">
    <location>
        <begin position="1"/>
        <end position="20"/>
    </location>
</feature>
<accession>A0A2P8A0B7</accession>
<protein>
    <recommendedName>
        <fullName evidence="2">Phytase-like domain-containing protein</fullName>
    </recommendedName>
</protein>
<organism evidence="3 4">
    <name type="scientific">Elsinoe australis</name>
    <dbReference type="NCBI Taxonomy" id="40998"/>
    <lineage>
        <taxon>Eukaryota</taxon>
        <taxon>Fungi</taxon>
        <taxon>Dikarya</taxon>
        <taxon>Ascomycota</taxon>
        <taxon>Pezizomycotina</taxon>
        <taxon>Dothideomycetes</taxon>
        <taxon>Dothideomycetidae</taxon>
        <taxon>Myriangiales</taxon>
        <taxon>Elsinoaceae</taxon>
        <taxon>Elsinoe</taxon>
    </lineage>
</organism>
<gene>
    <name evidence="3" type="ORF">B9Z65_7672</name>
</gene>
<evidence type="ECO:0000259" key="2">
    <source>
        <dbReference type="Pfam" id="PF13449"/>
    </source>
</evidence>
<evidence type="ECO:0000313" key="4">
    <source>
        <dbReference type="Proteomes" id="UP000243723"/>
    </source>
</evidence>
<dbReference type="SUPFAM" id="SSF63829">
    <property type="entry name" value="Calcium-dependent phosphotriesterase"/>
    <property type="match status" value="1"/>
</dbReference>
<dbReference type="AlphaFoldDB" id="A0A2P8A0B7"/>
<dbReference type="OrthoDB" id="425936at2759"/>
<feature type="chain" id="PRO_5015150217" description="Phytase-like domain-containing protein" evidence="1">
    <location>
        <begin position="21"/>
        <end position="514"/>
    </location>
</feature>
<dbReference type="STRING" id="40998.A0A2P8A0B7"/>
<dbReference type="Proteomes" id="UP000243723">
    <property type="component" value="Unassembled WGS sequence"/>
</dbReference>
<sequence length="514" mass="55748">MLLLNKAFVAAAALLPAVSAVAVSRPVSETTCGGKKYTYERLAGYGFVASDAVDKFGDNLGGLGSAIFVEKGSWKKKGDGSYNGTLWALPDRGWNTQGTLNFQNRVHKFDITLIPRPNATVERPSGPNFELKYKDTIRFTAPDGQPTTGLDSKVAGPYLSFQGFNFELPSAIFPGDGFGGPGPGGERVSLDTEGLVIDNDGFFWISDEYGPFVYRFNKAGKMVSAIKPPDAFIPQRNGTTSYNSNTAPFFDQDFEVVPEDPTVGRANNQGFEGLTISDDGKTLYILLQSATIQDGGSKNVNRRNTRFLKYDVTKNPPKYLAEYVVQLPFTTPNQTRTTAQSEVLYVSDEQFLILSRDSNAGAGLEVTQSLYRHADVFDISKATSIKSADNDALGGQIASTKGVLEAGVTPAEYCSFVDYNINSQLNRFGVRNGGPPGEGLLNEKWESLALVPVDGLDGKDGEFFLISLSDNDFITQNGSLNEGKFKYSDASGNNLLNQALVFNVKIPTDKEGRN</sequence>
<dbReference type="PANTHER" id="PTHR37957">
    <property type="entry name" value="BLR7070 PROTEIN"/>
    <property type="match status" value="1"/>
</dbReference>
<evidence type="ECO:0000256" key="1">
    <source>
        <dbReference type="SAM" id="SignalP"/>
    </source>
</evidence>
<reference evidence="3 4" key="1">
    <citation type="submission" date="2017-05" db="EMBL/GenBank/DDBJ databases">
        <title>Draft genome sequence of Elsinoe australis.</title>
        <authorList>
            <person name="Cheng Q."/>
        </authorList>
    </citation>
    <scope>NUCLEOTIDE SEQUENCE [LARGE SCALE GENOMIC DNA]</scope>
    <source>
        <strain evidence="3 4">NL1</strain>
    </source>
</reference>
<dbReference type="Pfam" id="PF13449">
    <property type="entry name" value="Phytase-like"/>
    <property type="match status" value="1"/>
</dbReference>
<proteinExistence type="predicted"/>
<name>A0A2P8A0B7_9PEZI</name>
<keyword evidence="1" id="KW-0732">Signal</keyword>
<dbReference type="InterPro" id="IPR027372">
    <property type="entry name" value="Phytase-like_dom"/>
</dbReference>